<dbReference type="InterPro" id="IPR050463">
    <property type="entry name" value="Gfo/Idh/MocA_oxidrdct_glycsds"/>
</dbReference>
<evidence type="ECO:0000259" key="1">
    <source>
        <dbReference type="Pfam" id="PF01408"/>
    </source>
</evidence>
<accession>A0A926JUZ8</accession>
<dbReference type="Gene3D" id="3.40.50.720">
    <property type="entry name" value="NAD(P)-binding Rossmann-like Domain"/>
    <property type="match status" value="1"/>
</dbReference>
<dbReference type="AlphaFoldDB" id="A0A926JUZ8"/>
<dbReference type="InterPro" id="IPR019546">
    <property type="entry name" value="TAT_signal_bac_arc"/>
</dbReference>
<organism evidence="3 4">
    <name type="scientific">Sinomicrobium weinanense</name>
    <dbReference type="NCBI Taxonomy" id="2842200"/>
    <lineage>
        <taxon>Bacteria</taxon>
        <taxon>Pseudomonadati</taxon>
        <taxon>Bacteroidota</taxon>
        <taxon>Flavobacteriia</taxon>
        <taxon>Flavobacteriales</taxon>
        <taxon>Flavobacteriaceae</taxon>
        <taxon>Sinomicrobium</taxon>
    </lineage>
</organism>
<evidence type="ECO:0000313" key="3">
    <source>
        <dbReference type="EMBL" id="MBC9797697.1"/>
    </source>
</evidence>
<dbReference type="Pfam" id="PF01408">
    <property type="entry name" value="GFO_IDH_MocA"/>
    <property type="match status" value="1"/>
</dbReference>
<keyword evidence="4" id="KW-1185">Reference proteome</keyword>
<dbReference type="InterPro" id="IPR000683">
    <property type="entry name" value="Gfo/Idh/MocA-like_OxRdtase_N"/>
</dbReference>
<proteinExistence type="predicted"/>
<feature type="domain" description="Gfo/Idh/MocA-like oxidoreductase N-terminal" evidence="1">
    <location>
        <begin position="54"/>
        <end position="172"/>
    </location>
</feature>
<gene>
    <name evidence="3" type="ORF">IBL28_17130</name>
</gene>
<dbReference type="PANTHER" id="PTHR43818">
    <property type="entry name" value="BCDNA.GH03377"/>
    <property type="match status" value="1"/>
</dbReference>
<reference evidence="3 4" key="1">
    <citation type="submission" date="2020-09" db="EMBL/GenBank/DDBJ databases">
        <title>Sinomicrobium weinanense sp. nov., a halophilic bacteria isolated from saline-alkali soil.</title>
        <authorList>
            <person name="Wu P."/>
            <person name="Ren H."/>
            <person name="Mei Y."/>
            <person name="Liang Y."/>
            <person name="Chen Z."/>
        </authorList>
    </citation>
    <scope>NUCLEOTIDE SEQUENCE [LARGE SCALE GENOMIC DNA]</scope>
    <source>
        <strain evidence="3 4">FJxs</strain>
    </source>
</reference>
<sequence length="451" mass="50556">MKNNRRKFLKNLGLAGAATAVTPAILAKEAVHEQGRRIAYLNRPGLLSEEKTLKLALIGAGGMGSADLNTALQHDNIEVVAVCDLYDGRLDKAKEKWGDHLFLTKDYKEVLKRKDVDAVIIGTPDHWHKQISIDALNAGKHAYCEKPMVHSVDEGHELIRAWKKSGKIYMVGSQGLSSLGNEKARQLLAEGAIGDINYAEGLWARHSPQGAWQYAIPGDASEKTVDWDRYISNAPKQPFDPLRFFRWRNYLDYGTGMSGDLFVHLFSSLHFITNSNGPQKISAMGGLRYWKDGREVPDVLLGIFDYPETEQHPGFDLSLRCNFVDGTSGSTYLKLVGSKGSMNITWTDVTLKRNNHVEEDSFLKEKAKEMGGYEGRKKILPPTETVYQAEKGYKGAHYDHFANFFRAIRHGGTVVEDPVFAFRAAAPALLCNDSYFQNKYINWDPVKMKVI</sequence>
<evidence type="ECO:0000313" key="4">
    <source>
        <dbReference type="Proteomes" id="UP000653730"/>
    </source>
</evidence>
<dbReference type="PANTHER" id="PTHR43818:SF5">
    <property type="entry name" value="OXIDOREDUCTASE FAMILY PROTEIN"/>
    <property type="match status" value="1"/>
</dbReference>
<comment type="caution">
    <text evidence="3">The sequence shown here is derived from an EMBL/GenBank/DDBJ whole genome shotgun (WGS) entry which is preliminary data.</text>
</comment>
<dbReference type="InterPro" id="IPR004104">
    <property type="entry name" value="Gfo/Idh/MocA-like_OxRdtase_C"/>
</dbReference>
<protein>
    <submittedName>
        <fullName evidence="3">Gfo/Idh/MocA family oxidoreductase</fullName>
    </submittedName>
</protein>
<dbReference type="EMBL" id="JACVDC010000068">
    <property type="protein sequence ID" value="MBC9797697.1"/>
    <property type="molecule type" value="Genomic_DNA"/>
</dbReference>
<dbReference type="Gene3D" id="3.30.360.10">
    <property type="entry name" value="Dihydrodipicolinate Reductase, domain 2"/>
    <property type="match status" value="1"/>
</dbReference>
<dbReference type="PROSITE" id="PS51318">
    <property type="entry name" value="TAT"/>
    <property type="match status" value="1"/>
</dbReference>
<dbReference type="Proteomes" id="UP000653730">
    <property type="component" value="Unassembled WGS sequence"/>
</dbReference>
<dbReference type="NCBIfam" id="TIGR01409">
    <property type="entry name" value="TAT_signal_seq"/>
    <property type="match status" value="1"/>
</dbReference>
<dbReference type="InterPro" id="IPR006311">
    <property type="entry name" value="TAT_signal"/>
</dbReference>
<dbReference type="SUPFAM" id="SSF51735">
    <property type="entry name" value="NAD(P)-binding Rossmann-fold domains"/>
    <property type="match status" value="1"/>
</dbReference>
<dbReference type="RefSeq" id="WP_187966826.1">
    <property type="nucleotide sequence ID" value="NZ_JACVDC010000068.1"/>
</dbReference>
<dbReference type="GO" id="GO:0000166">
    <property type="term" value="F:nucleotide binding"/>
    <property type="evidence" value="ECO:0007669"/>
    <property type="project" value="InterPro"/>
</dbReference>
<dbReference type="Pfam" id="PF02894">
    <property type="entry name" value="GFO_IDH_MocA_C"/>
    <property type="match status" value="1"/>
</dbReference>
<dbReference type="InterPro" id="IPR036291">
    <property type="entry name" value="NAD(P)-bd_dom_sf"/>
</dbReference>
<feature type="domain" description="Gfo/Idh/MocA-like oxidoreductase C-terminal" evidence="2">
    <location>
        <begin position="190"/>
        <end position="441"/>
    </location>
</feature>
<name>A0A926JUZ8_9FLAO</name>
<dbReference type="SUPFAM" id="SSF55347">
    <property type="entry name" value="Glyceraldehyde-3-phosphate dehydrogenase-like, C-terminal domain"/>
    <property type="match status" value="1"/>
</dbReference>
<evidence type="ECO:0000259" key="2">
    <source>
        <dbReference type="Pfam" id="PF02894"/>
    </source>
</evidence>